<dbReference type="SUPFAM" id="SSF56219">
    <property type="entry name" value="DNase I-like"/>
    <property type="match status" value="1"/>
</dbReference>
<keyword evidence="2" id="KW-0255">Endonuclease</keyword>
<dbReference type="EMBL" id="CP060789">
    <property type="protein sequence ID" value="QNP56944.1"/>
    <property type="molecule type" value="Genomic_DNA"/>
</dbReference>
<dbReference type="InterPro" id="IPR005135">
    <property type="entry name" value="Endo/exonuclease/phosphatase"/>
</dbReference>
<dbReference type="PANTHER" id="PTHR41349">
    <property type="match status" value="1"/>
</dbReference>
<dbReference type="AlphaFoldDB" id="A0A7H0H8S8"/>
<gene>
    <name evidence="2" type="ORF">H9L22_06325</name>
</gene>
<dbReference type="Pfam" id="PF03372">
    <property type="entry name" value="Exo_endo_phos"/>
    <property type="match status" value="1"/>
</dbReference>
<keyword evidence="2" id="KW-0540">Nuclease</keyword>
<name>A0A7H0H8S8_9ACTN</name>
<dbReference type="GO" id="GO:0004527">
    <property type="term" value="F:exonuclease activity"/>
    <property type="evidence" value="ECO:0007669"/>
    <property type="project" value="UniProtKB-KW"/>
</dbReference>
<evidence type="ECO:0000313" key="2">
    <source>
        <dbReference type="EMBL" id="QNP56944.1"/>
    </source>
</evidence>
<accession>A0A7H0H8S8</accession>
<keyword evidence="2" id="KW-0378">Hydrolase</keyword>
<proteinExistence type="predicted"/>
<reference evidence="2 3" key="1">
    <citation type="submission" date="2020-08" db="EMBL/GenBank/DDBJ databases">
        <title>Genome sequence of Tessaracoccus defluvii JCM 17540T.</title>
        <authorList>
            <person name="Hyun D.-W."/>
            <person name="Bae J.-W."/>
        </authorList>
    </citation>
    <scope>NUCLEOTIDE SEQUENCE [LARGE SCALE GENOMIC DNA]</scope>
    <source>
        <strain evidence="2 3">JCM 17540</strain>
    </source>
</reference>
<dbReference type="Proteomes" id="UP000516117">
    <property type="component" value="Chromosome"/>
</dbReference>
<dbReference type="KEGG" id="tdf:H9L22_06325"/>
<dbReference type="PANTHER" id="PTHR41349:SF1">
    <property type="entry name" value="PROTEIN CBG08683"/>
    <property type="match status" value="1"/>
</dbReference>
<keyword evidence="2" id="KW-0269">Exonuclease</keyword>
<dbReference type="RefSeq" id="WP_187722043.1">
    <property type="nucleotide sequence ID" value="NZ_CP060789.1"/>
</dbReference>
<dbReference type="Gene3D" id="3.60.10.10">
    <property type="entry name" value="Endonuclease/exonuclease/phosphatase"/>
    <property type="match status" value="1"/>
</dbReference>
<dbReference type="GO" id="GO:0004519">
    <property type="term" value="F:endonuclease activity"/>
    <property type="evidence" value="ECO:0007669"/>
    <property type="project" value="UniProtKB-KW"/>
</dbReference>
<organism evidence="2 3">
    <name type="scientific">Tessaracoccus defluvii</name>
    <dbReference type="NCBI Taxonomy" id="1285901"/>
    <lineage>
        <taxon>Bacteria</taxon>
        <taxon>Bacillati</taxon>
        <taxon>Actinomycetota</taxon>
        <taxon>Actinomycetes</taxon>
        <taxon>Propionibacteriales</taxon>
        <taxon>Propionibacteriaceae</taxon>
        <taxon>Tessaracoccus</taxon>
    </lineage>
</organism>
<protein>
    <submittedName>
        <fullName evidence="2">Endonuclease/exonuclease/phosphatase family protein</fullName>
    </submittedName>
</protein>
<sequence length="184" mass="20098">MTDVEQVLAANEASGRPTAVDEVLADIDGERAAGRVVVLGGDFNEPSAQDWTAEAADLFDHNGVVIQWQTTLKLLDAGLVDTYREIHPDPVANPGFTWPSDNEGFATTKLTWAPEADERDRIDYIFALPDDRLTIDSSTVVGPRSSIVRNERVVDDSADEILTPQAPWPTDHKAVLTRFSITGP</sequence>
<dbReference type="InterPro" id="IPR036691">
    <property type="entry name" value="Endo/exonu/phosph_ase_sf"/>
</dbReference>
<keyword evidence="3" id="KW-1185">Reference proteome</keyword>
<feature type="domain" description="Endonuclease/exonuclease/phosphatase" evidence="1">
    <location>
        <begin position="12"/>
        <end position="172"/>
    </location>
</feature>
<evidence type="ECO:0000313" key="3">
    <source>
        <dbReference type="Proteomes" id="UP000516117"/>
    </source>
</evidence>
<evidence type="ECO:0000259" key="1">
    <source>
        <dbReference type="Pfam" id="PF03372"/>
    </source>
</evidence>